<comment type="caution">
    <text evidence="7">The sequence shown here is derived from an EMBL/GenBank/DDBJ whole genome shotgun (WGS) entry which is preliminary data.</text>
</comment>
<feature type="region of interest" description="Disordered" evidence="5">
    <location>
        <begin position="184"/>
        <end position="234"/>
    </location>
</feature>
<dbReference type="SUPFAM" id="SSF111430">
    <property type="entry name" value="YAP1 redox domain"/>
    <property type="match status" value="1"/>
</dbReference>
<dbReference type="SUPFAM" id="SSF57959">
    <property type="entry name" value="Leucine zipper domain"/>
    <property type="match status" value="1"/>
</dbReference>
<dbReference type="Gene3D" id="1.20.5.170">
    <property type="match status" value="1"/>
</dbReference>
<dbReference type="Pfam" id="PF08601">
    <property type="entry name" value="PAP1"/>
    <property type="match status" value="1"/>
</dbReference>
<feature type="compositionally biased region" description="Polar residues" evidence="5">
    <location>
        <begin position="78"/>
        <end position="94"/>
    </location>
</feature>
<gene>
    <name evidence="7" type="primary">FCR3</name>
    <name evidence="7" type="ORF">HRR80_001252</name>
</gene>
<evidence type="ECO:0000256" key="4">
    <source>
        <dbReference type="SAM" id="Coils"/>
    </source>
</evidence>
<dbReference type="SMART" id="SM00338">
    <property type="entry name" value="BRLZ"/>
    <property type="match status" value="1"/>
</dbReference>
<evidence type="ECO:0000313" key="7">
    <source>
        <dbReference type="EMBL" id="KAJ8994540.1"/>
    </source>
</evidence>
<dbReference type="Proteomes" id="UP001161757">
    <property type="component" value="Unassembled WGS sequence"/>
</dbReference>
<evidence type="ECO:0000256" key="2">
    <source>
        <dbReference type="ARBA" id="ARBA00004496"/>
    </source>
</evidence>
<dbReference type="PROSITE" id="PS00036">
    <property type="entry name" value="BZIP_BASIC"/>
    <property type="match status" value="1"/>
</dbReference>
<dbReference type="AlphaFoldDB" id="A0AAN6F2R1"/>
<proteinExistence type="predicted"/>
<feature type="region of interest" description="Disordered" evidence="5">
    <location>
        <begin position="60"/>
        <end position="110"/>
    </location>
</feature>
<evidence type="ECO:0000256" key="5">
    <source>
        <dbReference type="SAM" id="MobiDB-lite"/>
    </source>
</evidence>
<dbReference type="PANTHER" id="PTHR40621:SF8">
    <property type="entry name" value="AP-1-LIKE TRANSCRIPTION FACTOR YAP3"/>
    <property type="match status" value="1"/>
</dbReference>
<dbReference type="InterPro" id="IPR023167">
    <property type="entry name" value="Yap1_redox_dom_sf"/>
</dbReference>
<dbReference type="GO" id="GO:0001228">
    <property type="term" value="F:DNA-binding transcription activator activity, RNA polymerase II-specific"/>
    <property type="evidence" value="ECO:0007669"/>
    <property type="project" value="TreeGrafter"/>
</dbReference>
<dbReference type="EMBL" id="JAJGCB010000002">
    <property type="protein sequence ID" value="KAJ8994540.1"/>
    <property type="molecule type" value="Genomic_DNA"/>
</dbReference>
<dbReference type="CDD" id="cd14688">
    <property type="entry name" value="bZIP_YAP"/>
    <property type="match status" value="1"/>
</dbReference>
<keyword evidence="4" id="KW-0175">Coiled coil</keyword>
<accession>A0AAN6F2R1</accession>
<evidence type="ECO:0000256" key="3">
    <source>
        <dbReference type="ARBA" id="ARBA00023242"/>
    </source>
</evidence>
<protein>
    <submittedName>
        <fullName evidence="7">Basic region leucin zipper</fullName>
    </submittedName>
</protein>
<feature type="domain" description="BZIP" evidence="6">
    <location>
        <begin position="117"/>
        <end position="180"/>
    </location>
</feature>
<feature type="coiled-coil region" evidence="4">
    <location>
        <begin position="135"/>
        <end position="183"/>
    </location>
</feature>
<dbReference type="InterPro" id="IPR013910">
    <property type="entry name" value="TF_PAP1"/>
</dbReference>
<keyword evidence="3" id="KW-0539">Nucleus</keyword>
<dbReference type="GO" id="GO:0090575">
    <property type="term" value="C:RNA polymerase II transcription regulator complex"/>
    <property type="evidence" value="ECO:0007669"/>
    <property type="project" value="TreeGrafter"/>
</dbReference>
<organism evidence="7 8">
    <name type="scientific">Exophiala dermatitidis</name>
    <name type="common">Black yeast-like fungus</name>
    <name type="synonym">Wangiella dermatitidis</name>
    <dbReference type="NCBI Taxonomy" id="5970"/>
    <lineage>
        <taxon>Eukaryota</taxon>
        <taxon>Fungi</taxon>
        <taxon>Dikarya</taxon>
        <taxon>Ascomycota</taxon>
        <taxon>Pezizomycotina</taxon>
        <taxon>Eurotiomycetes</taxon>
        <taxon>Chaetothyriomycetidae</taxon>
        <taxon>Chaetothyriales</taxon>
        <taxon>Herpotrichiellaceae</taxon>
        <taxon>Exophiala</taxon>
    </lineage>
</organism>
<feature type="compositionally biased region" description="Low complexity" evidence="5">
    <location>
        <begin position="184"/>
        <end position="195"/>
    </location>
</feature>
<dbReference type="PROSITE" id="PS50217">
    <property type="entry name" value="BZIP"/>
    <property type="match status" value="1"/>
</dbReference>
<evidence type="ECO:0000259" key="6">
    <source>
        <dbReference type="PROSITE" id="PS50217"/>
    </source>
</evidence>
<evidence type="ECO:0000313" key="8">
    <source>
        <dbReference type="Proteomes" id="UP001161757"/>
    </source>
</evidence>
<dbReference type="InterPro" id="IPR046347">
    <property type="entry name" value="bZIP_sf"/>
</dbReference>
<sequence length="323" mass="35435">MDFSYFTSAPQPYPFLGLAQSQDDQPDEFQITAPGTNQYDEPFAAFQQNFLYDPSTFLAQSHHAPVQPQPNEPRLRLESSTSLPETEMETTQGAEMNMDDTPMGRSSSDEKDAAIMSTQQSRRKAQNRAAQRAFRERKERHLKDVEAKLSSLQEQTAALNGENERLRRELARMTTENEILRATSGSVSVSSGSGSTPFGPLQPDEMVGPLRFVPTDRRPPKAGSSGVTTPGLENGHKVALSDTFRTIVAVDGETGERVLSAGATWDYIQANELVRNGLVEVGDVCERLKKKARCDGRGPVFLEADVQKAIVESAAAGGRDELI</sequence>
<dbReference type="GO" id="GO:0005737">
    <property type="term" value="C:cytoplasm"/>
    <property type="evidence" value="ECO:0007669"/>
    <property type="project" value="UniProtKB-SubCell"/>
</dbReference>
<dbReference type="PANTHER" id="PTHR40621">
    <property type="entry name" value="TRANSCRIPTION FACTOR KAPC-RELATED"/>
    <property type="match status" value="1"/>
</dbReference>
<dbReference type="Gene3D" id="1.10.238.100">
    <property type="entry name" value="YAP1 redox domain. Chain B"/>
    <property type="match status" value="1"/>
</dbReference>
<evidence type="ECO:0000256" key="1">
    <source>
        <dbReference type="ARBA" id="ARBA00004123"/>
    </source>
</evidence>
<reference evidence="7" key="1">
    <citation type="submission" date="2023-01" db="EMBL/GenBank/DDBJ databases">
        <title>Exophiala dermititidis isolated from Cystic Fibrosis Patient.</title>
        <authorList>
            <person name="Kurbessoian T."/>
            <person name="Crocker A."/>
            <person name="Murante D."/>
            <person name="Hogan D.A."/>
            <person name="Stajich J.E."/>
        </authorList>
    </citation>
    <scope>NUCLEOTIDE SEQUENCE</scope>
    <source>
        <strain evidence="7">Ex8</strain>
    </source>
</reference>
<dbReference type="InterPro" id="IPR050936">
    <property type="entry name" value="AP-1-like"/>
</dbReference>
<dbReference type="GO" id="GO:0033554">
    <property type="term" value="P:cellular response to stress"/>
    <property type="evidence" value="ECO:0007669"/>
    <property type="project" value="UniProtKB-ARBA"/>
</dbReference>
<dbReference type="InterPro" id="IPR004827">
    <property type="entry name" value="bZIP"/>
</dbReference>
<name>A0AAN6F2R1_EXODE</name>
<comment type="subcellular location">
    <subcellularLocation>
        <location evidence="2">Cytoplasm</location>
    </subcellularLocation>
    <subcellularLocation>
        <location evidence="1">Nucleus</location>
    </subcellularLocation>
</comment>
<dbReference type="GO" id="GO:0000976">
    <property type="term" value="F:transcription cis-regulatory region binding"/>
    <property type="evidence" value="ECO:0007669"/>
    <property type="project" value="InterPro"/>
</dbReference>
<dbReference type="Pfam" id="PF00170">
    <property type="entry name" value="bZIP_1"/>
    <property type="match status" value="1"/>
</dbReference>